<dbReference type="InterPro" id="IPR039426">
    <property type="entry name" value="TonB-dep_rcpt-like"/>
</dbReference>
<evidence type="ECO:0000256" key="4">
    <source>
        <dbReference type="ARBA" id="ARBA00022692"/>
    </source>
</evidence>
<keyword evidence="3 9" id="KW-1134">Transmembrane beta strand</keyword>
<protein>
    <submittedName>
        <fullName evidence="15">TonB-dependent receptor</fullName>
    </submittedName>
</protein>
<proteinExistence type="inferred from homology"/>
<keyword evidence="15" id="KW-0675">Receptor</keyword>
<evidence type="ECO:0000256" key="11">
    <source>
        <dbReference type="RuleBase" id="RU003357"/>
    </source>
</evidence>
<evidence type="ECO:0000256" key="3">
    <source>
        <dbReference type="ARBA" id="ARBA00022452"/>
    </source>
</evidence>
<evidence type="ECO:0000256" key="6">
    <source>
        <dbReference type="ARBA" id="ARBA00023077"/>
    </source>
</evidence>
<keyword evidence="6 11" id="KW-0798">TonB box</keyword>
<dbReference type="PROSITE" id="PS52016">
    <property type="entry name" value="TONB_DEPENDENT_REC_3"/>
    <property type="match status" value="1"/>
</dbReference>
<dbReference type="AlphaFoldDB" id="A0A328BFH6"/>
<evidence type="ECO:0000256" key="9">
    <source>
        <dbReference type="PROSITE-ProRule" id="PRU01360"/>
    </source>
</evidence>
<feature type="chain" id="PRO_5016413204" evidence="12">
    <location>
        <begin position="26"/>
        <end position="1001"/>
    </location>
</feature>
<comment type="caution">
    <text evidence="15">The sequence shown here is derived from an EMBL/GenBank/DDBJ whole genome shotgun (WGS) entry which is preliminary data.</text>
</comment>
<dbReference type="InterPro" id="IPR037066">
    <property type="entry name" value="Plug_dom_sf"/>
</dbReference>
<dbReference type="Gene3D" id="2.170.130.10">
    <property type="entry name" value="TonB-dependent receptor, plug domain"/>
    <property type="match status" value="1"/>
</dbReference>
<accession>A0A328BFH6</accession>
<organism evidence="15 16">
    <name type="scientific">Phenylobacterium kunshanense</name>
    <dbReference type="NCBI Taxonomy" id="1445034"/>
    <lineage>
        <taxon>Bacteria</taxon>
        <taxon>Pseudomonadati</taxon>
        <taxon>Pseudomonadota</taxon>
        <taxon>Alphaproteobacteria</taxon>
        <taxon>Caulobacterales</taxon>
        <taxon>Caulobacteraceae</taxon>
        <taxon>Phenylobacterium</taxon>
    </lineage>
</organism>
<name>A0A328BFH6_9CAUL</name>
<evidence type="ECO:0000259" key="13">
    <source>
        <dbReference type="Pfam" id="PF00593"/>
    </source>
</evidence>
<dbReference type="PANTHER" id="PTHR47234">
    <property type="match status" value="1"/>
</dbReference>
<evidence type="ECO:0000256" key="2">
    <source>
        <dbReference type="ARBA" id="ARBA00022448"/>
    </source>
</evidence>
<comment type="subcellular location">
    <subcellularLocation>
        <location evidence="1 9">Cell outer membrane</location>
        <topology evidence="1 9">Multi-pass membrane protein</topology>
    </subcellularLocation>
</comment>
<dbReference type="GO" id="GO:0009279">
    <property type="term" value="C:cell outer membrane"/>
    <property type="evidence" value="ECO:0007669"/>
    <property type="project" value="UniProtKB-SubCell"/>
</dbReference>
<keyword evidence="4 9" id="KW-0812">Transmembrane</keyword>
<keyword evidence="8 9" id="KW-0998">Cell outer membrane</keyword>
<evidence type="ECO:0000256" key="7">
    <source>
        <dbReference type="ARBA" id="ARBA00023136"/>
    </source>
</evidence>
<evidence type="ECO:0000256" key="5">
    <source>
        <dbReference type="ARBA" id="ARBA00022729"/>
    </source>
</evidence>
<evidence type="ECO:0000256" key="10">
    <source>
        <dbReference type="PROSITE-ProRule" id="PRU10144"/>
    </source>
</evidence>
<dbReference type="InterPro" id="IPR012910">
    <property type="entry name" value="Plug_dom"/>
</dbReference>
<keyword evidence="5 12" id="KW-0732">Signal</keyword>
<gene>
    <name evidence="15" type="ORF">DJ019_10595</name>
</gene>
<dbReference type="Proteomes" id="UP000249524">
    <property type="component" value="Unassembled WGS sequence"/>
</dbReference>
<dbReference type="Pfam" id="PF00593">
    <property type="entry name" value="TonB_dep_Rec_b-barrel"/>
    <property type="match status" value="1"/>
</dbReference>
<dbReference type="Pfam" id="PF07715">
    <property type="entry name" value="Plug"/>
    <property type="match status" value="1"/>
</dbReference>
<dbReference type="InterPro" id="IPR036942">
    <property type="entry name" value="Beta-barrel_TonB_sf"/>
</dbReference>
<dbReference type="EMBL" id="QFYS01000004">
    <property type="protein sequence ID" value="RAK65409.1"/>
    <property type="molecule type" value="Genomic_DNA"/>
</dbReference>
<feature type="short sequence motif" description="TonB C-terminal box" evidence="10">
    <location>
        <begin position="984"/>
        <end position="1001"/>
    </location>
</feature>
<dbReference type="Gene3D" id="2.40.170.20">
    <property type="entry name" value="TonB-dependent receptor, beta-barrel domain"/>
    <property type="match status" value="1"/>
</dbReference>
<dbReference type="OrthoDB" id="7051241at2"/>
<evidence type="ECO:0000313" key="16">
    <source>
        <dbReference type="Proteomes" id="UP000249524"/>
    </source>
</evidence>
<keyword evidence="7 9" id="KW-0472">Membrane</keyword>
<dbReference type="PROSITE" id="PS01156">
    <property type="entry name" value="TONB_DEPENDENT_REC_2"/>
    <property type="match status" value="1"/>
</dbReference>
<evidence type="ECO:0000256" key="1">
    <source>
        <dbReference type="ARBA" id="ARBA00004571"/>
    </source>
</evidence>
<dbReference type="SUPFAM" id="SSF56935">
    <property type="entry name" value="Porins"/>
    <property type="match status" value="1"/>
</dbReference>
<feature type="domain" description="TonB-dependent receptor-like beta-barrel" evidence="13">
    <location>
        <begin position="409"/>
        <end position="959"/>
    </location>
</feature>
<keyword evidence="2 9" id="KW-0813">Transport</keyword>
<reference evidence="15 16" key="1">
    <citation type="submission" date="2018-05" db="EMBL/GenBank/DDBJ databases">
        <authorList>
            <person name="Lanie J.A."/>
            <person name="Ng W.-L."/>
            <person name="Kazmierczak K.M."/>
            <person name="Andrzejewski T.M."/>
            <person name="Davidsen T.M."/>
            <person name="Wayne K.J."/>
            <person name="Tettelin H."/>
            <person name="Glass J.I."/>
            <person name="Rusch D."/>
            <person name="Podicherti R."/>
            <person name="Tsui H.-C.T."/>
            <person name="Winkler M.E."/>
        </authorList>
    </citation>
    <scope>NUCLEOTIDE SEQUENCE [LARGE SCALE GENOMIC DNA]</scope>
    <source>
        <strain evidence="15 16">BUT-10</strain>
    </source>
</reference>
<evidence type="ECO:0000259" key="14">
    <source>
        <dbReference type="Pfam" id="PF07715"/>
    </source>
</evidence>
<dbReference type="InterPro" id="IPR010917">
    <property type="entry name" value="TonB_rcpt_CS"/>
</dbReference>
<comment type="similarity">
    <text evidence="9 11">Belongs to the TonB-dependent receptor family.</text>
</comment>
<dbReference type="InterPro" id="IPR000531">
    <property type="entry name" value="Beta-barrel_TonB"/>
</dbReference>
<evidence type="ECO:0000256" key="8">
    <source>
        <dbReference type="ARBA" id="ARBA00023237"/>
    </source>
</evidence>
<feature type="domain" description="TonB-dependent receptor plug" evidence="14">
    <location>
        <begin position="45"/>
        <end position="159"/>
    </location>
</feature>
<keyword evidence="16" id="KW-1185">Reference proteome</keyword>
<evidence type="ECO:0000256" key="12">
    <source>
        <dbReference type="SAM" id="SignalP"/>
    </source>
</evidence>
<feature type="signal peptide" evidence="12">
    <location>
        <begin position="1"/>
        <end position="25"/>
    </location>
</feature>
<sequence length="1001" mass="107113">MRERLLASSMICGAALLGVAAPAMAQEEVSEVVVTGTRIPSPNLESVSPVTAVSAAEIKATGVTRVEDMINSLPQAFAAQGAALSNGSTGTATVSLRGLGATRTQVLIDGRRLMPGTPNTSGGALAADINFIPSALIQRVDVLTGGASAVYGADAVGGVVNFIMMRNFEGVRVDAQYGLYQHDNGNDVASIVQRAQASSASPEFYQLPKDNVRDGEMSQVTLVMGVNSPDGKGNVTAYAGYRHVEPILQGNRDYSACSFFSGSPDFGQFGCGGSGTAFPARVGSQVVDVTGPGNTFRTRVGSRDVYNYGPTNYYQRPDDRYVLGAFAEYEITDWAKAYMDVMYMDDTSTYQIAPGGIFAGTFSINCANPLLSTQQRGLMPATTASGGGTCATNPAGTFTGIVSRRNVEGGGRQGKTQHQQYRYVVGLRGDLNDNWNYDFAMQYGRVSFNQVQTGFFRTTAIQNALNVVSVNGVPTCASVVNGSDTACVPYNIFSLGGVTQAALDYLETPSSQAGNLFERVVNFSLGGDLTEYGVKSPWANDGVGVSIGAEYRRETLDYAADYVAASGALNGSGGASPPVNGSFDVYEMFAESRIPLVQDAAFAKNLTLELAFRYSDYSSIGTTETYKIAGDWEPIDGLRLRGGYNRAVRAPHVLELFSPQNVVLDGTQDPCAGLAASDPLVARCAQAFGLTTAQVLAIEANPANQYNGLTGGNPNLDPETADTYTLGFVFQPSFLPGFNVSVDYFDIKVKDFISGIGADTIINRCVDTLDPTFCSLVNRDANGSIWLDPTGYVIDTTLNTGSLSTTGFDFNLGYRTDLDAIGLENMGGINVNFVGTYLDTLKVQSLPGGDAFDCAGYYGTICSVSGGLTAPNPEWRHKARLTWTTPFTYGEWFKDFSMSLQWRHISKVTLDAYSNDAQLNNPGLQYESDRTLKARDYFDLTASWTMRDNLNFRAGVNNLFDKDPPLTGSSNCPTGPCNGNTWPQVYDAFGRYFFIGLTADF</sequence>
<dbReference type="PANTHER" id="PTHR47234:SF2">
    <property type="entry name" value="TONB-DEPENDENT RECEPTOR"/>
    <property type="match status" value="1"/>
</dbReference>
<evidence type="ECO:0000313" key="15">
    <source>
        <dbReference type="EMBL" id="RAK65409.1"/>
    </source>
</evidence>